<comment type="function">
    <text evidence="8">The phosphoenolpyruvate-dependent sugar phosphotransferase system (sugar PTS), a major carbohydrate active transport system, catalyzes the phosphorylation of incoming sugar substrates concomitantly with their translocation across the cell membrane. The enzyme II UlaABC PTS system is involved in ascorbate transport.</text>
</comment>
<keyword evidence="4" id="KW-0597">Phosphoprotein</keyword>
<dbReference type="InterPro" id="IPR051351">
    <property type="entry name" value="Ascorbate-PTS_EIIA_comp"/>
</dbReference>
<sequence length="146" mass="16471">MLDGFKLTSDFIQMVDEVSNWEEAIIKSAKPLLKEGFIEQSYVDAMIDSVKEFGPYIVIAPNIAMPHARPEKGANKAGFSLMKLEKPVYFSEQEEHKAQLLITLACADSNTHIEMIEFIVTVLSDEEKYNAVLEAKTIDEILNIFV</sequence>
<dbReference type="GO" id="GO:0016301">
    <property type="term" value="F:kinase activity"/>
    <property type="evidence" value="ECO:0007669"/>
    <property type="project" value="UniProtKB-KW"/>
</dbReference>
<dbReference type="GO" id="GO:0009401">
    <property type="term" value="P:phosphoenolpyruvate-dependent sugar phosphotransferase system"/>
    <property type="evidence" value="ECO:0007669"/>
    <property type="project" value="UniProtKB-KW"/>
</dbReference>
<keyword evidence="5" id="KW-0808">Transferase</keyword>
<keyword evidence="3" id="KW-0963">Cytoplasm</keyword>
<dbReference type="Gene3D" id="3.40.930.10">
    <property type="entry name" value="Mannitol-specific EII, Chain A"/>
    <property type="match status" value="1"/>
</dbReference>
<dbReference type="PANTHER" id="PTHR36203:SF1">
    <property type="entry name" value="ASCORBATE-SPECIFIC PTS SYSTEM EIIA COMPONENT"/>
    <property type="match status" value="1"/>
</dbReference>
<dbReference type="RefSeq" id="WP_073340098.1">
    <property type="nucleotide sequence ID" value="NZ_FQXM01000027.1"/>
</dbReference>
<protein>
    <recommendedName>
        <fullName evidence="9">Ascorbate-specific PTS system EIIA component</fullName>
    </recommendedName>
    <alternativeName>
        <fullName evidence="10">Ascorbate-specific phosphotransferase enzyme IIA component</fullName>
    </alternativeName>
</protein>
<dbReference type="SUPFAM" id="SSF55804">
    <property type="entry name" value="Phoshotransferase/anion transport protein"/>
    <property type="match status" value="1"/>
</dbReference>
<dbReference type="PANTHER" id="PTHR36203">
    <property type="entry name" value="ASCORBATE-SPECIFIC PTS SYSTEM EIIA COMPONENT"/>
    <property type="match status" value="1"/>
</dbReference>
<proteinExistence type="predicted"/>
<evidence type="ECO:0000256" key="9">
    <source>
        <dbReference type="ARBA" id="ARBA00041175"/>
    </source>
</evidence>
<keyword evidence="13" id="KW-1185">Reference proteome</keyword>
<evidence type="ECO:0000256" key="4">
    <source>
        <dbReference type="ARBA" id="ARBA00022553"/>
    </source>
</evidence>
<dbReference type="EMBL" id="FQXM01000027">
    <property type="protein sequence ID" value="SHH97340.1"/>
    <property type="molecule type" value="Genomic_DNA"/>
</dbReference>
<evidence type="ECO:0000256" key="10">
    <source>
        <dbReference type="ARBA" id="ARBA00042072"/>
    </source>
</evidence>
<evidence type="ECO:0000256" key="1">
    <source>
        <dbReference type="ARBA" id="ARBA00004496"/>
    </source>
</evidence>
<dbReference type="PROSITE" id="PS51094">
    <property type="entry name" value="PTS_EIIA_TYPE_2"/>
    <property type="match status" value="1"/>
</dbReference>
<keyword evidence="6" id="KW-0598">Phosphotransferase system</keyword>
<organism evidence="12 13">
    <name type="scientific">Clostridium grantii DSM 8605</name>
    <dbReference type="NCBI Taxonomy" id="1121316"/>
    <lineage>
        <taxon>Bacteria</taxon>
        <taxon>Bacillati</taxon>
        <taxon>Bacillota</taxon>
        <taxon>Clostridia</taxon>
        <taxon>Eubacteriales</taxon>
        <taxon>Clostridiaceae</taxon>
        <taxon>Clostridium</taxon>
    </lineage>
</organism>
<comment type="subcellular location">
    <subcellularLocation>
        <location evidence="1">Cytoplasm</location>
    </subcellularLocation>
</comment>
<evidence type="ECO:0000256" key="5">
    <source>
        <dbReference type="ARBA" id="ARBA00022679"/>
    </source>
</evidence>
<accession>A0A1M5XC03</accession>
<dbReference type="PROSITE" id="PS00372">
    <property type="entry name" value="PTS_EIIA_TYPE_2_HIS"/>
    <property type="match status" value="1"/>
</dbReference>
<dbReference type="GO" id="GO:0005737">
    <property type="term" value="C:cytoplasm"/>
    <property type="evidence" value="ECO:0007669"/>
    <property type="project" value="UniProtKB-SubCell"/>
</dbReference>
<dbReference type="InterPro" id="IPR002178">
    <property type="entry name" value="PTS_EIIA_type-2_dom"/>
</dbReference>
<dbReference type="Proteomes" id="UP000184447">
    <property type="component" value="Unassembled WGS sequence"/>
</dbReference>
<dbReference type="InterPro" id="IPR016152">
    <property type="entry name" value="PTrfase/Anion_transptr"/>
</dbReference>
<keyword evidence="2" id="KW-0813">Transport</keyword>
<evidence type="ECO:0000313" key="13">
    <source>
        <dbReference type="Proteomes" id="UP000184447"/>
    </source>
</evidence>
<dbReference type="Pfam" id="PF00359">
    <property type="entry name" value="PTS_EIIA_2"/>
    <property type="match status" value="1"/>
</dbReference>
<feature type="domain" description="PTS EIIA type-2" evidence="11">
    <location>
        <begin position="5"/>
        <end position="146"/>
    </location>
</feature>
<dbReference type="STRING" id="1121316.SAMN02745207_03530"/>
<evidence type="ECO:0000256" key="8">
    <source>
        <dbReference type="ARBA" id="ARBA00037387"/>
    </source>
</evidence>
<evidence type="ECO:0000259" key="11">
    <source>
        <dbReference type="PROSITE" id="PS51094"/>
    </source>
</evidence>
<dbReference type="CDD" id="cd00211">
    <property type="entry name" value="PTS_IIA_fru"/>
    <property type="match status" value="1"/>
</dbReference>
<gene>
    <name evidence="12" type="ORF">SAMN02745207_03530</name>
</gene>
<name>A0A1M5XC03_9CLOT</name>
<evidence type="ECO:0000256" key="7">
    <source>
        <dbReference type="ARBA" id="ARBA00022777"/>
    </source>
</evidence>
<dbReference type="AlphaFoldDB" id="A0A1M5XC03"/>
<evidence type="ECO:0000256" key="2">
    <source>
        <dbReference type="ARBA" id="ARBA00022448"/>
    </source>
</evidence>
<evidence type="ECO:0000256" key="6">
    <source>
        <dbReference type="ARBA" id="ARBA00022683"/>
    </source>
</evidence>
<keyword evidence="7" id="KW-0418">Kinase</keyword>
<evidence type="ECO:0000313" key="12">
    <source>
        <dbReference type="EMBL" id="SHH97340.1"/>
    </source>
</evidence>
<dbReference type="OrthoDB" id="369398at2"/>
<reference evidence="12 13" key="1">
    <citation type="submission" date="2016-11" db="EMBL/GenBank/DDBJ databases">
        <authorList>
            <person name="Jaros S."/>
            <person name="Januszkiewicz K."/>
            <person name="Wedrychowicz H."/>
        </authorList>
    </citation>
    <scope>NUCLEOTIDE SEQUENCE [LARGE SCALE GENOMIC DNA]</scope>
    <source>
        <strain evidence="12 13">DSM 8605</strain>
    </source>
</reference>
<evidence type="ECO:0000256" key="3">
    <source>
        <dbReference type="ARBA" id="ARBA00022490"/>
    </source>
</evidence>